<keyword evidence="1" id="KW-0472">Membrane</keyword>
<sequence>MTIERFLGGITVLCGVLLLLYGIPANVEEVEVAILSPRVFPQIAAWIFVVAGTVQFFFVKSKLNLPTRREFLRVLLVCVLILVMTYLMDQFGYLVGAVSMMAVIMYMVYERRPMWLGIAIVIIPIAIWVLFVIVLKRPLP</sequence>
<keyword evidence="1" id="KW-0812">Transmembrane</keyword>
<dbReference type="EMBL" id="NVUS01000013">
    <property type="protein sequence ID" value="PCJ00059.1"/>
    <property type="molecule type" value="Genomic_DNA"/>
</dbReference>
<dbReference type="Pfam" id="PF07331">
    <property type="entry name" value="TctB"/>
    <property type="match status" value="1"/>
</dbReference>
<gene>
    <name evidence="3" type="ORF">COB13_10735</name>
</gene>
<feature type="transmembrane region" description="Helical" evidence="1">
    <location>
        <begin position="39"/>
        <end position="59"/>
    </location>
</feature>
<dbReference type="InterPro" id="IPR009936">
    <property type="entry name" value="DUF1468"/>
</dbReference>
<feature type="transmembrane region" description="Helical" evidence="1">
    <location>
        <begin position="116"/>
        <end position="135"/>
    </location>
</feature>
<organism evidence="3">
    <name type="scientific">OCS116 cluster bacterium</name>
    <dbReference type="NCBI Taxonomy" id="2030921"/>
    <lineage>
        <taxon>Bacteria</taxon>
        <taxon>Pseudomonadati</taxon>
        <taxon>Pseudomonadota</taxon>
        <taxon>Alphaproteobacteria</taxon>
        <taxon>OCS116 cluster</taxon>
    </lineage>
</organism>
<feature type="transmembrane region" description="Helical" evidence="1">
    <location>
        <begin position="7"/>
        <end position="27"/>
    </location>
</feature>
<comment type="caution">
    <text evidence="3">The sequence shown here is derived from an EMBL/GenBank/DDBJ whole genome shotgun (WGS) entry which is preliminary data.</text>
</comment>
<keyword evidence="1" id="KW-1133">Transmembrane helix</keyword>
<name>A0A2A4YYV5_9PROT</name>
<feature type="domain" description="DUF1468" evidence="2">
    <location>
        <begin position="12"/>
        <end position="140"/>
    </location>
</feature>
<reference key="1">
    <citation type="submission" date="2017-08" db="EMBL/GenBank/DDBJ databases">
        <title>A dynamic microbial community with high functional redundancy inhabits the cold, oxic subseafloor aquifer.</title>
        <authorList>
            <person name="Tully B.J."/>
            <person name="Wheat C.G."/>
            <person name="Glazer B.T."/>
            <person name="Huber J.A."/>
        </authorList>
    </citation>
    <scope>NUCLEOTIDE SEQUENCE [LARGE SCALE GENOMIC DNA]</scope>
</reference>
<evidence type="ECO:0000259" key="2">
    <source>
        <dbReference type="Pfam" id="PF07331"/>
    </source>
</evidence>
<evidence type="ECO:0000313" key="3">
    <source>
        <dbReference type="EMBL" id="PCJ00059.1"/>
    </source>
</evidence>
<evidence type="ECO:0000256" key="1">
    <source>
        <dbReference type="SAM" id="Phobius"/>
    </source>
</evidence>
<feature type="transmembrane region" description="Helical" evidence="1">
    <location>
        <begin position="71"/>
        <end position="87"/>
    </location>
</feature>
<accession>A0A2A4YYV5</accession>
<reference evidence="3" key="2">
    <citation type="journal article" date="2018" name="ISME J.">
        <title>A dynamic microbial community with high functional redundancy inhabits the cold, oxic subseafloor aquifer.</title>
        <authorList>
            <person name="Tully B.J."/>
            <person name="Wheat C.G."/>
            <person name="Glazer B.T."/>
            <person name="Huber J.A."/>
        </authorList>
    </citation>
    <scope>NUCLEOTIDE SEQUENCE</scope>
    <source>
        <strain evidence="3">NORP83</strain>
    </source>
</reference>
<dbReference type="AlphaFoldDB" id="A0A2A4YYV5"/>
<proteinExistence type="predicted"/>
<protein>
    <recommendedName>
        <fullName evidence="2">DUF1468 domain-containing protein</fullName>
    </recommendedName>
</protein>